<feature type="domain" description="Transglycosylase SLT" evidence="3">
    <location>
        <begin position="445"/>
        <end position="537"/>
    </location>
</feature>
<dbReference type="InterPro" id="IPR023346">
    <property type="entry name" value="Lysozyme-like_dom_sf"/>
</dbReference>
<evidence type="ECO:0000259" key="3">
    <source>
        <dbReference type="Pfam" id="PF01464"/>
    </source>
</evidence>
<dbReference type="CDD" id="cd00254">
    <property type="entry name" value="LT-like"/>
    <property type="match status" value="1"/>
</dbReference>
<dbReference type="PANTHER" id="PTHR37423">
    <property type="entry name" value="SOLUBLE LYTIC MUREIN TRANSGLYCOSYLASE-RELATED"/>
    <property type="match status" value="1"/>
</dbReference>
<evidence type="ECO:0000313" key="5">
    <source>
        <dbReference type="Proteomes" id="UP000196205"/>
    </source>
</evidence>
<accession>A0A1Y0Y1M9</accession>
<dbReference type="OrthoDB" id="7271302at2"/>
<gene>
    <name evidence="4" type="ORF">S1001342_01045</name>
</gene>
<comment type="similarity">
    <text evidence="1">Belongs to the transglycosylase Slt family.</text>
</comment>
<reference evidence="4 5" key="1">
    <citation type="submission" date="2017-05" db="EMBL/GenBank/DDBJ databases">
        <title>Genome sequence of Acetobacter pasteurianus subsp. pasteurianus strain SRCM101342.</title>
        <authorList>
            <person name="Cho S.H."/>
        </authorList>
    </citation>
    <scope>NUCLEOTIDE SEQUENCE [LARGE SCALE GENOMIC DNA]</scope>
    <source>
        <strain evidence="4 5">SRCM101342</strain>
    </source>
</reference>
<sequence>MATVVDALVVELGLDPKALRKGAQQVQTLFGNVTSGAGKMSAGVSKATDTAADSFRHLERNALAFLAVLTGGKALKAFVSDTTASNVAAGQLAKNLGTSVNTLTTWQKVAEAAGGSASDMSSSLGSLVSQFQTIDGRRNLGMAFGQMGVRLEDAHGKLRDFNALLPDMARAAQRLGPQLFSTLAGQAGFSQGAINMLELGPKRIEALYKSLKQYEPTERDSRASGQLLADWTKLTAQSESFGRSIMTDLSPEVHHLMTLIGGVIDKNQGWLRQDIDQYVTRFGDAIEHVDWKGVGDELKRWWDYLKSIDWQGDVQGIENFAKKIDAAVESTTGWMNAAKLLLDLWVGAKFAEVLTNVQKLALATGIGMGGLSKILAAAGVGYAAHEGLEYVDPNDQIGRWFDNNIPGAAILDNWASKVGLGRSYEEQDAASGTPAGIADRQNILQQLDRKYGFPAGTMDAIWAQESSRGQNAHDSIAGAQGDFQIMPDVAREAGVNPHNWRQAASYAALRIAKDRDKFGSLAMGVAAYNAGARRVENLWGDYSSNWLAHAPKETRDYVNHIGLRVAHHNASVAFAKDGGDSLFQSIVRKPPSASASPGKTSDFSYVEAMQKAIGSVPSAGASGDTNNITTHINITAPNNDPKAIAKEARNAFDSRTFRARQANIRLT</sequence>
<proteinExistence type="inferred from homology"/>
<dbReference type="SUPFAM" id="SSF53955">
    <property type="entry name" value="Lysozyme-like"/>
    <property type="match status" value="1"/>
</dbReference>
<dbReference type="AlphaFoldDB" id="A0A1Y0Y1M9"/>
<evidence type="ECO:0000256" key="2">
    <source>
        <dbReference type="ARBA" id="ARBA00009387"/>
    </source>
</evidence>
<evidence type="ECO:0000313" key="4">
    <source>
        <dbReference type="EMBL" id="ARW47391.1"/>
    </source>
</evidence>
<name>A0A1Y0Y1M9_ACEPA</name>
<dbReference type="Proteomes" id="UP000196205">
    <property type="component" value="Chromosome"/>
</dbReference>
<dbReference type="PANTHER" id="PTHR37423:SF2">
    <property type="entry name" value="MEMBRANE-BOUND LYTIC MUREIN TRANSGLYCOSYLASE C"/>
    <property type="match status" value="1"/>
</dbReference>
<dbReference type="InterPro" id="IPR008258">
    <property type="entry name" value="Transglycosylase_SLT_dom_1"/>
</dbReference>
<protein>
    <recommendedName>
        <fullName evidence="3">Transglycosylase SLT domain-containing protein</fullName>
    </recommendedName>
</protein>
<dbReference type="RefSeq" id="WP_157668563.1">
    <property type="nucleotide sequence ID" value="NZ_CP021509.1"/>
</dbReference>
<dbReference type="Pfam" id="PF01464">
    <property type="entry name" value="SLT"/>
    <property type="match status" value="1"/>
</dbReference>
<dbReference type="Gene3D" id="1.10.530.10">
    <property type="match status" value="1"/>
</dbReference>
<dbReference type="EMBL" id="CP021509">
    <property type="protein sequence ID" value="ARW47391.1"/>
    <property type="molecule type" value="Genomic_DNA"/>
</dbReference>
<comment type="similarity">
    <text evidence="2">Belongs to the virb1 family.</text>
</comment>
<evidence type="ECO:0000256" key="1">
    <source>
        <dbReference type="ARBA" id="ARBA00007734"/>
    </source>
</evidence>
<organism evidence="4 5">
    <name type="scientific">Acetobacter pasteurianus subsp. pasteurianus</name>
    <dbReference type="NCBI Taxonomy" id="481145"/>
    <lineage>
        <taxon>Bacteria</taxon>
        <taxon>Pseudomonadati</taxon>
        <taxon>Pseudomonadota</taxon>
        <taxon>Alphaproteobacteria</taxon>
        <taxon>Acetobacterales</taxon>
        <taxon>Acetobacteraceae</taxon>
        <taxon>Acetobacter</taxon>
    </lineage>
</organism>